<dbReference type="GO" id="GO:0019867">
    <property type="term" value="C:outer membrane"/>
    <property type="evidence" value="ECO:0007669"/>
    <property type="project" value="InterPro"/>
</dbReference>
<gene>
    <name evidence="3" type="primary">yocH</name>
    <name evidence="3" type="ORF">SAMEA4364220_01285</name>
</gene>
<dbReference type="eggNOG" id="COG3583">
    <property type="taxonomic scope" value="Bacteria"/>
</dbReference>
<keyword evidence="1" id="KW-0732">Signal</keyword>
<reference evidence="3 4" key="1">
    <citation type="submission" date="2017-06" db="EMBL/GenBank/DDBJ databases">
        <authorList>
            <consortium name="Pathogen Informatics"/>
        </authorList>
    </citation>
    <scope>NUCLEOTIDE SEQUENCE [LARGE SCALE GENOMIC DNA]</scope>
    <source>
        <strain evidence="3 4">NCTC10570</strain>
    </source>
</reference>
<evidence type="ECO:0000259" key="2">
    <source>
        <dbReference type="PROSITE" id="PS51109"/>
    </source>
</evidence>
<dbReference type="Pfam" id="PF06725">
    <property type="entry name" value="3D"/>
    <property type="match status" value="1"/>
</dbReference>
<dbReference type="AlphaFoldDB" id="A0A239TUK0"/>
<organism evidence="3 4">
    <name type="scientific">Megamonas hypermegale</name>
    <dbReference type="NCBI Taxonomy" id="158847"/>
    <lineage>
        <taxon>Bacteria</taxon>
        <taxon>Bacillati</taxon>
        <taxon>Bacillota</taxon>
        <taxon>Negativicutes</taxon>
        <taxon>Selenomonadales</taxon>
        <taxon>Selenomonadaceae</taxon>
        <taxon>Megamonas</taxon>
    </lineage>
</organism>
<dbReference type="GO" id="GO:0009254">
    <property type="term" value="P:peptidoglycan turnover"/>
    <property type="evidence" value="ECO:0007669"/>
    <property type="project" value="InterPro"/>
</dbReference>
<dbReference type="InterPro" id="IPR011098">
    <property type="entry name" value="G5_dom"/>
</dbReference>
<dbReference type="InterPro" id="IPR036908">
    <property type="entry name" value="RlpA-like_sf"/>
</dbReference>
<dbReference type="RefSeq" id="WP_027889821.1">
    <property type="nucleotide sequence ID" value="NZ_CALXYH010000075.1"/>
</dbReference>
<accession>A0A239TUK0</accession>
<dbReference type="Pfam" id="PF07501">
    <property type="entry name" value="G5"/>
    <property type="match status" value="1"/>
</dbReference>
<dbReference type="InterPro" id="IPR010611">
    <property type="entry name" value="3D_dom"/>
</dbReference>
<evidence type="ECO:0000313" key="4">
    <source>
        <dbReference type="Proteomes" id="UP000215383"/>
    </source>
</evidence>
<proteinExistence type="predicted"/>
<dbReference type="Gene3D" id="2.20.230.10">
    <property type="entry name" value="Resuscitation-promoting factor rpfb"/>
    <property type="match status" value="1"/>
</dbReference>
<dbReference type="Pfam" id="PF03990">
    <property type="entry name" value="DUF348"/>
    <property type="match status" value="2"/>
</dbReference>
<dbReference type="Proteomes" id="UP000215383">
    <property type="component" value="Chromosome 1"/>
</dbReference>
<evidence type="ECO:0000256" key="1">
    <source>
        <dbReference type="ARBA" id="ARBA00022729"/>
    </source>
</evidence>
<dbReference type="PANTHER" id="PTHR39160">
    <property type="entry name" value="CELL WALL-BINDING PROTEIN YOCH"/>
    <property type="match status" value="1"/>
</dbReference>
<dbReference type="OrthoDB" id="9798935at2"/>
<dbReference type="eggNOG" id="COG3584">
    <property type="taxonomic scope" value="Bacteria"/>
</dbReference>
<dbReference type="Gene3D" id="2.40.40.10">
    <property type="entry name" value="RlpA-like domain"/>
    <property type="match status" value="1"/>
</dbReference>
<keyword evidence="4" id="KW-1185">Reference proteome</keyword>
<dbReference type="GO" id="GO:0004553">
    <property type="term" value="F:hydrolase activity, hydrolyzing O-glycosyl compounds"/>
    <property type="evidence" value="ECO:0007669"/>
    <property type="project" value="InterPro"/>
</dbReference>
<dbReference type="PANTHER" id="PTHR39160:SF4">
    <property type="entry name" value="RESUSCITATION-PROMOTING FACTOR RPFB"/>
    <property type="match status" value="1"/>
</dbReference>
<dbReference type="EMBL" id="LT906446">
    <property type="protein sequence ID" value="SNV00303.1"/>
    <property type="molecule type" value="Genomic_DNA"/>
</dbReference>
<dbReference type="CDD" id="cd22786">
    <property type="entry name" value="DPBB_YuiC-like"/>
    <property type="match status" value="1"/>
</dbReference>
<dbReference type="InterPro" id="IPR007137">
    <property type="entry name" value="DUF348"/>
</dbReference>
<evidence type="ECO:0000313" key="3">
    <source>
        <dbReference type="EMBL" id="SNV00303.1"/>
    </source>
</evidence>
<feature type="domain" description="G5" evidence="2">
    <location>
        <begin position="145"/>
        <end position="225"/>
    </location>
</feature>
<dbReference type="PROSITE" id="PS51109">
    <property type="entry name" value="G5"/>
    <property type="match status" value="1"/>
</dbReference>
<sequence>MDLRNLFSHDATKRKVTIGFVLCFVMATLTGFASTNKNITVVADGNQKVISTVYNNPQSILKQAGINLQENDDYSVSTGDVRDNSVITVNRAVPVNIEIDGNTKTIKTAKKTVGELMSSLNLDEDKYFVDQNKNAQINTNSTIKVLNVSTRLVLKDEVQPYNVIKEPDSSLIKGIEEVEQAGRNGLNRLLVREKYHNGVKVDEEVMQTTQLVRVRDQVVREGIAEPVAQKSVGFRSYSQVLYMEASAYLPYDGGGSGYTALGIPARYGVAAVDPRVIPLGTRLYIPGYGEAIAADTGGAVNGYTIDLCMEDYTQAINFGRRGVEVYILD</sequence>
<name>A0A239TUK0_9FIRM</name>
<dbReference type="GeneID" id="78507287"/>
<dbReference type="InterPro" id="IPR051933">
    <property type="entry name" value="Resuscitation_pf_RpfB"/>
</dbReference>
<protein>
    <submittedName>
        <fullName evidence="3">Cell wall-binding protein yocH</fullName>
    </submittedName>
</protein>
<dbReference type="SMART" id="SM01208">
    <property type="entry name" value="G5"/>
    <property type="match status" value="1"/>
</dbReference>